<reference evidence="3" key="1">
    <citation type="submission" date="2016-11" db="UniProtKB">
        <authorList>
            <consortium name="WormBaseParasite"/>
        </authorList>
    </citation>
    <scope>IDENTIFICATION</scope>
</reference>
<dbReference type="WBParaSite" id="maker-uti_cns_0002830-snap-gene-0.11-mRNA-1">
    <property type="protein sequence ID" value="maker-uti_cns_0002830-snap-gene-0.11-mRNA-1"/>
    <property type="gene ID" value="maker-uti_cns_0002830-snap-gene-0.11"/>
</dbReference>
<accession>A0A1I8GQU6</accession>
<dbReference type="AlphaFoldDB" id="A0A1I8GQU6"/>
<organism evidence="2 3">
    <name type="scientific">Macrostomum lignano</name>
    <dbReference type="NCBI Taxonomy" id="282301"/>
    <lineage>
        <taxon>Eukaryota</taxon>
        <taxon>Metazoa</taxon>
        <taxon>Spiralia</taxon>
        <taxon>Lophotrochozoa</taxon>
        <taxon>Platyhelminthes</taxon>
        <taxon>Rhabditophora</taxon>
        <taxon>Macrostomorpha</taxon>
        <taxon>Macrostomida</taxon>
        <taxon>Macrostomidae</taxon>
        <taxon>Macrostomum</taxon>
    </lineage>
</organism>
<keyword evidence="2" id="KW-1185">Reference proteome</keyword>
<evidence type="ECO:0000256" key="1">
    <source>
        <dbReference type="SAM" id="MobiDB-lite"/>
    </source>
</evidence>
<name>A0A1I8GQU6_9PLAT</name>
<protein>
    <submittedName>
        <fullName evidence="3">Secreted protein</fullName>
    </submittedName>
</protein>
<evidence type="ECO:0000313" key="2">
    <source>
        <dbReference type="Proteomes" id="UP000095280"/>
    </source>
</evidence>
<feature type="compositionally biased region" description="Low complexity" evidence="1">
    <location>
        <begin position="79"/>
        <end position="91"/>
    </location>
</feature>
<evidence type="ECO:0000313" key="3">
    <source>
        <dbReference type="WBParaSite" id="maker-uti_cns_0002830-snap-gene-0.11-mRNA-1"/>
    </source>
</evidence>
<dbReference type="Proteomes" id="UP000095280">
    <property type="component" value="Unplaced"/>
</dbReference>
<feature type="region of interest" description="Disordered" evidence="1">
    <location>
        <begin position="79"/>
        <end position="103"/>
    </location>
</feature>
<proteinExistence type="predicted"/>
<sequence length="128" mass="14053">RHSCCFTCNFYHLSCQVGANPLISNPATVRDTAWSNPSASPWQLKLTTKPAAHRTSLRQSARSSRWSTSCWLRRAASSPRVAAASEESPARTPASLPELQSGRRLQVRSCPHNEISRICSDNCKNSAA</sequence>